<evidence type="ECO:0000313" key="3">
    <source>
        <dbReference type="EnsemblPlants" id="ORUFI05G03440.1"/>
    </source>
</evidence>
<dbReference type="Gene3D" id="2.30.30.140">
    <property type="match status" value="1"/>
</dbReference>
<dbReference type="Gramene" id="ORUFI05G03440.1">
    <property type="protein sequence ID" value="ORUFI05G03440.1"/>
    <property type="gene ID" value="ORUFI05G03440"/>
</dbReference>
<feature type="compositionally biased region" description="Basic and acidic residues" evidence="1">
    <location>
        <begin position="300"/>
        <end position="318"/>
    </location>
</feature>
<feature type="compositionally biased region" description="Low complexity" evidence="1">
    <location>
        <begin position="473"/>
        <end position="485"/>
    </location>
</feature>
<proteinExistence type="predicted"/>
<feature type="compositionally biased region" description="Pro residues" evidence="1">
    <location>
        <begin position="446"/>
        <end position="460"/>
    </location>
</feature>
<feature type="compositionally biased region" description="Low complexity" evidence="1">
    <location>
        <begin position="401"/>
        <end position="417"/>
    </location>
</feature>
<feature type="region of interest" description="Disordered" evidence="1">
    <location>
        <begin position="1"/>
        <end position="55"/>
    </location>
</feature>
<feature type="compositionally biased region" description="Basic and acidic residues" evidence="1">
    <location>
        <begin position="645"/>
        <end position="655"/>
    </location>
</feature>
<name>A0A0E0PHJ3_ORYRU</name>
<feature type="compositionally biased region" description="Basic residues" evidence="1">
    <location>
        <begin position="486"/>
        <end position="495"/>
    </location>
</feature>
<organism evidence="3 4">
    <name type="scientific">Oryza rufipogon</name>
    <name type="common">Brownbeard rice</name>
    <name type="synonym">Asian wild rice</name>
    <dbReference type="NCBI Taxonomy" id="4529"/>
    <lineage>
        <taxon>Eukaryota</taxon>
        <taxon>Viridiplantae</taxon>
        <taxon>Streptophyta</taxon>
        <taxon>Embryophyta</taxon>
        <taxon>Tracheophyta</taxon>
        <taxon>Spermatophyta</taxon>
        <taxon>Magnoliopsida</taxon>
        <taxon>Liliopsida</taxon>
        <taxon>Poales</taxon>
        <taxon>Poaceae</taxon>
        <taxon>BOP clade</taxon>
        <taxon>Oryzoideae</taxon>
        <taxon>Oryzeae</taxon>
        <taxon>Oryzinae</taxon>
        <taxon>Oryza</taxon>
    </lineage>
</organism>
<feature type="compositionally biased region" description="Pro residues" evidence="1">
    <location>
        <begin position="971"/>
        <end position="983"/>
    </location>
</feature>
<dbReference type="HOGENOM" id="CLU_013675_0_0_1"/>
<feature type="compositionally biased region" description="Pro residues" evidence="1">
    <location>
        <begin position="418"/>
        <end position="430"/>
    </location>
</feature>
<dbReference type="AlphaFoldDB" id="A0A0E0PHJ3"/>
<feature type="compositionally biased region" description="Pro residues" evidence="1">
    <location>
        <begin position="930"/>
        <end position="955"/>
    </location>
</feature>
<dbReference type="CDD" id="cd05162">
    <property type="entry name" value="PWWP"/>
    <property type="match status" value="1"/>
</dbReference>
<dbReference type="PANTHER" id="PTHR10688:SF5">
    <property type="entry name" value="PWWP DOMAIN-CONTAINING PROTEIN 1-RELATED"/>
    <property type="match status" value="1"/>
</dbReference>
<feature type="compositionally biased region" description="Pro residues" evidence="1">
    <location>
        <begin position="914"/>
        <end position="923"/>
    </location>
</feature>
<sequence>MPPIPSRSGPKLPKSPIPKSPKPKPKSRDPATKSRVSPPLRRMSDPAPAAAASTATATAAAGSGAAASGSGAIVHPGGGGAWPRGVRFGDMVWGKVKSHPWWPGHVYSITLTSDGEVRRGYRDGLVLVAFFGDSSYGWFEPHELLPFEEHFREKFAQPGGRNFPTAIDEAADEVARRAALAFLCPCHRPNAARPHELDPRYLLVDVPGFDTDAEYHPEQVAAEREKIDPRALLDYLKGAAVEQLDAAELIGKPKRHIPAVQMSSMLEAYRLSRYALKDPTYAQAFGMDYDEAQAAKTALEKKAREGKRRVWWDRKTQEEPQDDQGESSNTTPAGRPAKGRKKAAENPGGRRRKGSAASTAARLMEKIMPSAAAMKPRAKKKDQYLLKRRDDARAPPPPSMPDAFPAAPMAPALDDVPPGFPSDPPTPPLPSSTLAADEEFLLQRRTPPPLLSAPPTPLALPPAAAGQVGDGGAPTDAATAAAAPKKATKPKKAAARKREREEPADAAAAAAAGGVAGEPKKKKKKKLAELNGVAVAAAGKPGLLPAKVDHDLKQVISELQSLPLVASYVAGRRSISDEARSFLLAFRSKSFKKSHENDPPEDNKASKPNAATAADGQKPPAKKKPAARPGDTTAASAKVAGVKRAPSDRQEELATKKKAKLNKIKTLATDKKAAGLELAAAAPAAARKNDAIAARKKEKEPALAPAIKTPSPTALMMKFPPKTTLPSVASLKARFARFGPLDVDGIRVYWKSHMCRVIYRFKSDADVALKYARANTTMFGQVAPNYYLRGVESDGDLAADAAPPPPQQRSELRLMETAPFRPGTSGGNCAPLPLSRAVPARAVVGQQPKSILKKTVTDDGAPSAAALRDAPRVKFMLDAGDSKLEPPPPAAPASGGGDAAAPLAKSATKSVGFAPPPLQPPARPAQHPHLQPPARPAQQPPRPPVTQPLPPPPPLHQHQPYQPRHTDALPLPLPLPPPPPPPFSVQQQQLPPPPPYHLRHSIDGMHHQLPGPPLPPSYQHRAAGGVVFPGQHQQQPYRPNNDTQLGLPGAGAAAGDVTPAWKRGGREFDEELMRVMRGIAKMVEPLTDKNGNFPYHLFTSA</sequence>
<feature type="region of interest" description="Disordered" evidence="1">
    <location>
        <begin position="591"/>
        <end position="656"/>
    </location>
</feature>
<evidence type="ECO:0000259" key="2">
    <source>
        <dbReference type="PROSITE" id="PS50812"/>
    </source>
</evidence>
<reference evidence="4" key="1">
    <citation type="submission" date="2013-06" db="EMBL/GenBank/DDBJ databases">
        <authorList>
            <person name="Zhao Q."/>
        </authorList>
    </citation>
    <scope>NUCLEOTIDE SEQUENCE</scope>
    <source>
        <strain evidence="4">cv. W1943</strain>
    </source>
</reference>
<dbReference type="OMA" id="MIESPRG"/>
<dbReference type="PROSITE" id="PS50812">
    <property type="entry name" value="PWWP"/>
    <property type="match status" value="1"/>
</dbReference>
<dbReference type="Proteomes" id="UP000008022">
    <property type="component" value="Unassembled WGS sequence"/>
</dbReference>
<reference evidence="3" key="2">
    <citation type="submission" date="2015-06" db="UniProtKB">
        <authorList>
            <consortium name="EnsemblPlants"/>
        </authorList>
    </citation>
    <scope>IDENTIFICATION</scope>
</reference>
<dbReference type="EnsemblPlants" id="ORUFI05G03440.1">
    <property type="protein sequence ID" value="ORUFI05G03440.1"/>
    <property type="gene ID" value="ORUFI05G03440"/>
</dbReference>
<dbReference type="SUPFAM" id="SSF63748">
    <property type="entry name" value="Tudor/PWWP/MBT"/>
    <property type="match status" value="1"/>
</dbReference>
<dbReference type="SMART" id="SM00293">
    <property type="entry name" value="PWWP"/>
    <property type="match status" value="1"/>
</dbReference>
<dbReference type="InterPro" id="IPR000313">
    <property type="entry name" value="PWWP_dom"/>
</dbReference>
<evidence type="ECO:0000256" key="1">
    <source>
        <dbReference type="SAM" id="MobiDB-lite"/>
    </source>
</evidence>
<feature type="region of interest" description="Disordered" evidence="1">
    <location>
        <begin position="300"/>
        <end position="360"/>
    </location>
</feature>
<feature type="region of interest" description="Disordered" evidence="1">
    <location>
        <begin position="879"/>
        <end position="995"/>
    </location>
</feature>
<dbReference type="InterPro" id="IPR052657">
    <property type="entry name" value="PDP_family_Arabidopsis"/>
</dbReference>
<dbReference type="PANTHER" id="PTHR10688">
    <property type="entry name" value="PWWP DOMAIN-CONTAINING PROTEIN"/>
    <property type="match status" value="1"/>
</dbReference>
<keyword evidence="4" id="KW-1185">Reference proteome</keyword>
<feature type="compositionally biased region" description="Basic and acidic residues" evidence="1">
    <location>
        <begin position="593"/>
        <end position="605"/>
    </location>
</feature>
<dbReference type="eggNOG" id="ENOG502QQX0">
    <property type="taxonomic scope" value="Eukaryota"/>
</dbReference>
<feature type="region of interest" description="Disordered" evidence="1">
    <location>
        <begin position="390"/>
        <end position="526"/>
    </location>
</feature>
<evidence type="ECO:0000313" key="4">
    <source>
        <dbReference type="Proteomes" id="UP000008022"/>
    </source>
</evidence>
<feature type="domain" description="PWWP" evidence="2">
    <location>
        <begin position="88"/>
        <end position="150"/>
    </location>
</feature>
<dbReference type="STRING" id="4529.A0A0E0PHJ3"/>
<dbReference type="Pfam" id="PF00855">
    <property type="entry name" value="PWWP"/>
    <property type="match status" value="1"/>
</dbReference>
<protein>
    <recommendedName>
        <fullName evidence="2">PWWP domain-containing protein</fullName>
    </recommendedName>
</protein>
<accession>A0A0E0PHJ3</accession>